<organism evidence="2 3">
    <name type="scientific">Brucella pecoris</name>
    <dbReference type="NCBI Taxonomy" id="867683"/>
    <lineage>
        <taxon>Bacteria</taxon>
        <taxon>Pseudomonadati</taxon>
        <taxon>Pseudomonadota</taxon>
        <taxon>Alphaproteobacteria</taxon>
        <taxon>Hyphomicrobiales</taxon>
        <taxon>Brucellaceae</taxon>
        <taxon>Brucella/Ochrobactrum group</taxon>
        <taxon>Brucella</taxon>
    </lineage>
</organism>
<reference evidence="2 3" key="1">
    <citation type="journal article" date="2011" name="Int. J. Syst. Evol. Microbiol.">
        <title>Ochrobactrum pecoris sp. nov., isolated from farm animals.</title>
        <authorList>
            <person name="Kampfer P."/>
            <person name="Huber B."/>
            <person name="Busse H.J."/>
            <person name="Scholz H.C."/>
            <person name="Tomaso H."/>
            <person name="Hotzel H."/>
            <person name="Melzer F."/>
        </authorList>
    </citation>
    <scope>NUCLEOTIDE SEQUENCE [LARGE SCALE GENOMIC DNA]</scope>
    <source>
        <strain evidence="2 3">08RB2639</strain>
    </source>
</reference>
<accession>A0A5C5CSY7</accession>
<reference evidence="2" key="2">
    <citation type="submission" date="2019-06" db="EMBL/GenBank/DDBJ databases">
        <authorList>
            <person name="Hu M."/>
        </authorList>
    </citation>
    <scope>NUCLEOTIDE SEQUENCE</scope>
    <source>
        <strain evidence="2">08RB2639</strain>
    </source>
</reference>
<protein>
    <submittedName>
        <fullName evidence="2">Uncharacterized protein</fullName>
    </submittedName>
</protein>
<dbReference type="EMBL" id="VEWK01000002">
    <property type="protein sequence ID" value="TNV14285.1"/>
    <property type="molecule type" value="Genomic_DNA"/>
</dbReference>
<name>A0A5C5CSY7_9HYPH</name>
<reference evidence="1 4" key="3">
    <citation type="submission" date="2020-08" db="EMBL/GenBank/DDBJ databases">
        <title>Genomic Encyclopedia of Type Strains, Phase IV (KMG-IV): sequencing the most valuable type-strain genomes for metagenomic binning, comparative biology and taxonomic classification.</title>
        <authorList>
            <person name="Goeker M."/>
        </authorList>
    </citation>
    <scope>NUCLEOTIDE SEQUENCE [LARGE SCALE GENOMIC DNA]</scope>
    <source>
        <strain evidence="1 4">DSM 23868</strain>
    </source>
</reference>
<evidence type="ECO:0000313" key="2">
    <source>
        <dbReference type="EMBL" id="TNV14285.1"/>
    </source>
</evidence>
<evidence type="ECO:0000313" key="3">
    <source>
        <dbReference type="Proteomes" id="UP000313390"/>
    </source>
</evidence>
<dbReference type="Proteomes" id="UP000553980">
    <property type="component" value="Unassembled WGS sequence"/>
</dbReference>
<dbReference type="OrthoDB" id="9134232at2"/>
<proteinExistence type="predicted"/>
<evidence type="ECO:0000313" key="4">
    <source>
        <dbReference type="Proteomes" id="UP000553980"/>
    </source>
</evidence>
<sequence length="65" mass="7175">MNSVSSCHLPLAAPGLISFRCRSPFGWIMIGAHDPDDAMNQARRSSDSANRETLQVWNGSRYVPV</sequence>
<dbReference type="EMBL" id="JACIEX010000002">
    <property type="protein sequence ID" value="MBB4092442.1"/>
    <property type="molecule type" value="Genomic_DNA"/>
</dbReference>
<gene>
    <name evidence="2" type="ORF">FIB18_03330</name>
    <name evidence="1" type="ORF">GGQ79_000927</name>
</gene>
<dbReference type="Proteomes" id="UP000313390">
    <property type="component" value="Unassembled WGS sequence"/>
</dbReference>
<evidence type="ECO:0000313" key="1">
    <source>
        <dbReference type="EMBL" id="MBB4092442.1"/>
    </source>
</evidence>
<keyword evidence="4" id="KW-1185">Reference proteome</keyword>
<dbReference type="AlphaFoldDB" id="A0A5C5CSY7"/>
<dbReference type="RefSeq" id="WP_140019433.1">
    <property type="nucleotide sequence ID" value="NZ_VEWK01000002.1"/>
</dbReference>
<comment type="caution">
    <text evidence="2">The sequence shown here is derived from an EMBL/GenBank/DDBJ whole genome shotgun (WGS) entry which is preliminary data.</text>
</comment>